<dbReference type="RefSeq" id="XP_028475142.1">
    <property type="nucleotide sequence ID" value="XM_028624974.1"/>
</dbReference>
<evidence type="ECO:0000313" key="2">
    <source>
        <dbReference type="EMBL" id="RSH80033.1"/>
    </source>
</evidence>
<dbReference type="EMBL" id="RSCE01000009">
    <property type="protein sequence ID" value="RSH80033.1"/>
    <property type="molecule type" value="Genomic_DNA"/>
</dbReference>
<proteinExistence type="predicted"/>
<comment type="caution">
    <text evidence="2">The sequence shown here is derived from an EMBL/GenBank/DDBJ whole genome shotgun (WGS) entry which is preliminary data.</text>
</comment>
<dbReference type="Proteomes" id="UP000279236">
    <property type="component" value="Unassembled WGS sequence"/>
</dbReference>
<name>A0A427XMI9_9TREE</name>
<reference evidence="2 3" key="1">
    <citation type="submission" date="2018-11" db="EMBL/GenBank/DDBJ databases">
        <title>Genome sequence of Apiotrichum porosum DSM 27194.</title>
        <authorList>
            <person name="Aliyu H."/>
            <person name="Gorte O."/>
            <person name="Ochsenreither K."/>
        </authorList>
    </citation>
    <scope>NUCLEOTIDE SEQUENCE [LARGE SCALE GENOMIC DNA]</scope>
    <source>
        <strain evidence="2 3">DSM 27194</strain>
    </source>
</reference>
<evidence type="ECO:0000256" key="1">
    <source>
        <dbReference type="SAM" id="Phobius"/>
    </source>
</evidence>
<keyword evidence="1" id="KW-0472">Membrane</keyword>
<feature type="transmembrane region" description="Helical" evidence="1">
    <location>
        <begin position="29"/>
        <end position="50"/>
    </location>
</feature>
<feature type="transmembrane region" description="Helical" evidence="1">
    <location>
        <begin position="117"/>
        <end position="142"/>
    </location>
</feature>
<accession>A0A427XMI9</accession>
<feature type="transmembrane region" description="Helical" evidence="1">
    <location>
        <begin position="220"/>
        <end position="240"/>
    </location>
</feature>
<dbReference type="AlphaFoldDB" id="A0A427XMI9"/>
<feature type="transmembrane region" description="Helical" evidence="1">
    <location>
        <begin position="71"/>
        <end position="97"/>
    </location>
</feature>
<evidence type="ECO:0000313" key="3">
    <source>
        <dbReference type="Proteomes" id="UP000279236"/>
    </source>
</evidence>
<keyword evidence="1" id="KW-1133">Transmembrane helix</keyword>
<feature type="transmembrane region" description="Helical" evidence="1">
    <location>
        <begin position="179"/>
        <end position="200"/>
    </location>
</feature>
<organism evidence="2 3">
    <name type="scientific">Apiotrichum porosum</name>
    <dbReference type="NCBI Taxonomy" id="105984"/>
    <lineage>
        <taxon>Eukaryota</taxon>
        <taxon>Fungi</taxon>
        <taxon>Dikarya</taxon>
        <taxon>Basidiomycota</taxon>
        <taxon>Agaricomycotina</taxon>
        <taxon>Tremellomycetes</taxon>
        <taxon>Trichosporonales</taxon>
        <taxon>Trichosporonaceae</taxon>
        <taxon>Apiotrichum</taxon>
    </lineage>
</organism>
<sequence length="292" mass="32163">MFVLGAVIGHHQPYGDSPAPWKMAMAYDLVSTVGWAFFCAGVFAIGYSWSGRIPCIYCMLQFSDEPQPWKAAGLYLIPVLLTALSVVGLALRLVAAHLTERGESGIVNETLWVRATFVARASVASAVAFAGCFLIVLPYTAWMRARMRSRTRVDGIDHTAVAAMVREATFVDSTGGSEVGAVILLEVLGTMLFIESIYRLFLVQVTIKPHISHSWWRGSLALDVLLVMPEWIAVTIALLVDEQKLHNGQVDLHHNLSLSRKSLMVTREHKSISMPLGLSESPSRRPLNSWAD</sequence>
<protein>
    <submittedName>
        <fullName evidence="2">Uncharacterized protein</fullName>
    </submittedName>
</protein>
<gene>
    <name evidence="2" type="ORF">EHS24_009705</name>
</gene>
<keyword evidence="1" id="KW-0812">Transmembrane</keyword>
<dbReference type="GeneID" id="39594248"/>
<keyword evidence="3" id="KW-1185">Reference proteome</keyword>